<sequence length="59" mass="6801">MSAGFSLFVEHGHPCSFYFSRLSFLTTLNKDTDRKGKPYYTSNASIVYETKVVTLRIFK</sequence>
<reference evidence="1 2" key="1">
    <citation type="journal article" date="2013" name="ISME J.">
        <title>Comparative genomics of pathogenic lineages of Vibrio nigripulchritudo identifies virulence-associated traits.</title>
        <authorList>
            <person name="Goudenege D."/>
            <person name="Labreuche Y."/>
            <person name="Krin E."/>
            <person name="Ansquer D."/>
            <person name="Mangenot S."/>
            <person name="Calteau A."/>
            <person name="Medigue C."/>
            <person name="Mazel D."/>
            <person name="Polz M.F."/>
            <person name="Le Roux F."/>
        </authorList>
    </citation>
    <scope>NUCLEOTIDE SEQUENCE [LARGE SCALE GENOMIC DNA]</scope>
    <source>
        <strain evidence="1 2">SOn1</strain>
    </source>
</reference>
<evidence type="ECO:0000313" key="1">
    <source>
        <dbReference type="EMBL" id="CCO45349.1"/>
    </source>
</evidence>
<dbReference type="Proteomes" id="UP000018211">
    <property type="component" value="Unassembled WGS sequence"/>
</dbReference>
<protein>
    <submittedName>
        <fullName evidence="1">Uncharacterized protein</fullName>
    </submittedName>
</protein>
<name>A0AAV2VLJ2_9VIBR</name>
<evidence type="ECO:0000313" key="2">
    <source>
        <dbReference type="Proteomes" id="UP000018211"/>
    </source>
</evidence>
<proteinExistence type="predicted"/>
<organism evidence="1 2">
    <name type="scientific">Vibrio nigripulchritudo SOn1</name>
    <dbReference type="NCBI Taxonomy" id="1238450"/>
    <lineage>
        <taxon>Bacteria</taxon>
        <taxon>Pseudomonadati</taxon>
        <taxon>Pseudomonadota</taxon>
        <taxon>Gammaproteobacteria</taxon>
        <taxon>Vibrionales</taxon>
        <taxon>Vibrionaceae</taxon>
        <taxon>Vibrio</taxon>
    </lineage>
</organism>
<dbReference type="AlphaFoldDB" id="A0AAV2VLJ2"/>
<dbReference type="EMBL" id="CAOF01000051">
    <property type="protein sequence ID" value="CCO45349.1"/>
    <property type="molecule type" value="Genomic_DNA"/>
</dbReference>
<accession>A0AAV2VLJ2</accession>
<comment type="caution">
    <text evidence="1">The sequence shown here is derived from an EMBL/GenBank/DDBJ whole genome shotgun (WGS) entry which is preliminary data.</text>
</comment>
<gene>
    <name evidence="1" type="ORF">VIBNISOn1_1440007</name>
</gene>